<organism evidence="1 2">
    <name type="scientific">Alkalihalophilus lindianensis</name>
    <dbReference type="NCBI Taxonomy" id="1630542"/>
    <lineage>
        <taxon>Bacteria</taxon>
        <taxon>Bacillati</taxon>
        <taxon>Bacillota</taxon>
        <taxon>Bacilli</taxon>
        <taxon>Bacillales</taxon>
        <taxon>Bacillaceae</taxon>
        <taxon>Alkalihalophilus</taxon>
    </lineage>
</organism>
<dbReference type="GO" id="GO:0000428">
    <property type="term" value="C:DNA-directed RNA polymerase complex"/>
    <property type="evidence" value="ECO:0007669"/>
    <property type="project" value="UniProtKB-KW"/>
</dbReference>
<protein>
    <submittedName>
        <fullName evidence="1">DNA-directed RNA polymerase subunit beta</fullName>
    </submittedName>
</protein>
<feature type="non-terminal residue" evidence="1">
    <location>
        <position position="85"/>
    </location>
</feature>
<comment type="caution">
    <text evidence="1">The sequence shown here is derived from an EMBL/GenBank/DDBJ whole genome shotgun (WGS) entry which is preliminary data.</text>
</comment>
<keyword evidence="2" id="KW-1185">Reference proteome</keyword>
<dbReference type="Proteomes" id="UP001287282">
    <property type="component" value="Unassembled WGS sequence"/>
</dbReference>
<dbReference type="SUPFAM" id="SSF64484">
    <property type="entry name" value="beta and beta-prime subunits of DNA dependent RNA-polymerase"/>
    <property type="match status" value="1"/>
</dbReference>
<accession>A0ABU3XHL0</accession>
<feature type="non-terminal residue" evidence="1">
    <location>
        <position position="1"/>
    </location>
</feature>
<gene>
    <name evidence="1" type="ORF">RYX56_23785</name>
</gene>
<reference evidence="1 2" key="1">
    <citation type="submission" date="2023-10" db="EMBL/GenBank/DDBJ databases">
        <title>Screening of Alkalihalobacillus lindianensis BZ-TG-R113 and Its Alleviation of Salt Stress on Rapeseed Growth.</title>
        <authorList>
            <person name="Zhao B."/>
            <person name="Guo T."/>
        </authorList>
    </citation>
    <scope>NUCLEOTIDE SEQUENCE [LARGE SCALE GENOMIC DNA]</scope>
    <source>
        <strain evidence="1 2">BZ-TG-R113</strain>
    </source>
</reference>
<proteinExistence type="predicted"/>
<name>A0ABU3XHL0_9BACI</name>
<evidence type="ECO:0000313" key="2">
    <source>
        <dbReference type="Proteomes" id="UP001287282"/>
    </source>
</evidence>
<dbReference type="EMBL" id="JAWJBA010000654">
    <property type="protein sequence ID" value="MDV2687372.1"/>
    <property type="molecule type" value="Genomic_DNA"/>
</dbReference>
<sequence length="85" mass="9572">VREDDCGTDRGFSIRALKDGTEIIESLEERLIGRYARNTIKHPETKEVLVRENELITEDIAEAITAAGIEEVKIRSAFTCNTRHG</sequence>
<evidence type="ECO:0000313" key="1">
    <source>
        <dbReference type="EMBL" id="MDV2687372.1"/>
    </source>
</evidence>
<keyword evidence="1" id="KW-0804">Transcription</keyword>
<keyword evidence="1" id="KW-0240">DNA-directed RNA polymerase</keyword>